<gene>
    <name evidence="1" type="ORF">UFOPK1493_02282</name>
</gene>
<protein>
    <submittedName>
        <fullName evidence="1">Unannotated protein</fullName>
    </submittedName>
</protein>
<dbReference type="EMBL" id="CAEZSR010000088">
    <property type="protein sequence ID" value="CAB4569196.1"/>
    <property type="molecule type" value="Genomic_DNA"/>
</dbReference>
<sequence>MSTAPLDRLLTGDPSIRWQVTDDLLGLPRECVAAERASVATEGWGARLLAEQDPEGSWAGVRLHWERARRFDGGLTLAATVSEPGMCIAGMPIDLAVAFGLRDSRVDDAVEWLTAQQLADGGWNCLVIRRGSGHGSFHTSITVLEAMAADARLTEAIEEVRRAQRPDGTWPRHRPYPGRYWCTMEAPGPSRWSTLRALRVLAWWDGRERT</sequence>
<proteinExistence type="predicted"/>
<name>A0A6J6E091_9ZZZZ</name>
<organism evidence="1">
    <name type="scientific">freshwater metagenome</name>
    <dbReference type="NCBI Taxonomy" id="449393"/>
    <lineage>
        <taxon>unclassified sequences</taxon>
        <taxon>metagenomes</taxon>
        <taxon>ecological metagenomes</taxon>
    </lineage>
</organism>
<dbReference type="AlphaFoldDB" id="A0A6J6E091"/>
<dbReference type="InterPro" id="IPR008930">
    <property type="entry name" value="Terpenoid_cyclase/PrenylTrfase"/>
</dbReference>
<evidence type="ECO:0000313" key="1">
    <source>
        <dbReference type="EMBL" id="CAB4569196.1"/>
    </source>
</evidence>
<reference evidence="1" key="1">
    <citation type="submission" date="2020-05" db="EMBL/GenBank/DDBJ databases">
        <authorList>
            <person name="Chiriac C."/>
            <person name="Salcher M."/>
            <person name="Ghai R."/>
            <person name="Kavagutti S V."/>
        </authorList>
    </citation>
    <scope>NUCLEOTIDE SEQUENCE</scope>
</reference>
<accession>A0A6J6E091</accession>
<dbReference type="SUPFAM" id="SSF48239">
    <property type="entry name" value="Terpenoid cyclases/Protein prenyltransferases"/>
    <property type="match status" value="1"/>
</dbReference>
<dbReference type="Gene3D" id="1.50.10.20">
    <property type="match status" value="1"/>
</dbReference>